<feature type="compositionally biased region" description="Polar residues" evidence="1">
    <location>
        <begin position="90"/>
        <end position="101"/>
    </location>
</feature>
<feature type="compositionally biased region" description="Basic and acidic residues" evidence="1">
    <location>
        <begin position="104"/>
        <end position="113"/>
    </location>
</feature>
<name>A0A0R3THA7_RODNA</name>
<organism evidence="4">
    <name type="scientific">Rodentolepis nana</name>
    <name type="common">Dwarf tapeworm</name>
    <name type="synonym">Hymenolepis nana</name>
    <dbReference type="NCBI Taxonomy" id="102285"/>
    <lineage>
        <taxon>Eukaryota</taxon>
        <taxon>Metazoa</taxon>
        <taxon>Spiralia</taxon>
        <taxon>Lophotrochozoa</taxon>
        <taxon>Platyhelminthes</taxon>
        <taxon>Cestoda</taxon>
        <taxon>Eucestoda</taxon>
        <taxon>Cyclophyllidea</taxon>
        <taxon>Hymenolepididae</taxon>
        <taxon>Rodentolepis</taxon>
    </lineage>
</organism>
<feature type="compositionally biased region" description="Basic residues" evidence="1">
    <location>
        <begin position="64"/>
        <end position="80"/>
    </location>
</feature>
<evidence type="ECO:0000313" key="4">
    <source>
        <dbReference type="WBParaSite" id="HNAJ_0000644801-mRNA-1"/>
    </source>
</evidence>
<evidence type="ECO:0000313" key="2">
    <source>
        <dbReference type="EMBL" id="VDO02304.1"/>
    </source>
</evidence>
<feature type="region of interest" description="Disordered" evidence="1">
    <location>
        <begin position="11"/>
        <end position="142"/>
    </location>
</feature>
<dbReference type="Proteomes" id="UP000278807">
    <property type="component" value="Unassembled WGS sequence"/>
</dbReference>
<sequence length="142" mass="16055">MPLLIPSVICVGPGTRHPPHTSPNITFDSSPEEDFGSRRSRYRDDESGSQNVRFWREHGGRSGCSRRHGSRERRRERSRNRSPILAIPPRQSSNAPESSSRSIRKPETRDSKGRRGGGGGGNKKFNRSSHRSSRQRRSPTPR</sequence>
<protein>
    <submittedName>
        <fullName evidence="2 4">Uncharacterized protein</fullName>
    </submittedName>
</protein>
<keyword evidence="3" id="KW-1185">Reference proteome</keyword>
<reference evidence="2 3" key="2">
    <citation type="submission" date="2018-11" db="EMBL/GenBank/DDBJ databases">
        <authorList>
            <consortium name="Pathogen Informatics"/>
        </authorList>
    </citation>
    <scope>NUCLEOTIDE SEQUENCE [LARGE SCALE GENOMIC DNA]</scope>
</reference>
<dbReference type="WBParaSite" id="HNAJ_0000644801-mRNA-1">
    <property type="protein sequence ID" value="HNAJ_0000644801-mRNA-1"/>
    <property type="gene ID" value="HNAJ_0000644801"/>
</dbReference>
<reference evidence="4" key="1">
    <citation type="submission" date="2017-02" db="UniProtKB">
        <authorList>
            <consortium name="WormBaseParasite"/>
        </authorList>
    </citation>
    <scope>IDENTIFICATION</scope>
</reference>
<dbReference type="EMBL" id="UZAE01007055">
    <property type="protein sequence ID" value="VDO02304.1"/>
    <property type="molecule type" value="Genomic_DNA"/>
</dbReference>
<feature type="compositionally biased region" description="Basic residues" evidence="1">
    <location>
        <begin position="124"/>
        <end position="142"/>
    </location>
</feature>
<evidence type="ECO:0000313" key="3">
    <source>
        <dbReference type="Proteomes" id="UP000278807"/>
    </source>
</evidence>
<dbReference type="AlphaFoldDB" id="A0A0R3THA7"/>
<gene>
    <name evidence="2" type="ORF">HNAJ_LOCUS6444</name>
</gene>
<accession>A0A0R3THA7</accession>
<proteinExistence type="predicted"/>
<evidence type="ECO:0000256" key="1">
    <source>
        <dbReference type="SAM" id="MobiDB-lite"/>
    </source>
</evidence>